<proteinExistence type="predicted"/>
<feature type="region of interest" description="Disordered" evidence="1">
    <location>
        <begin position="1"/>
        <end position="60"/>
    </location>
</feature>
<gene>
    <name evidence="2" type="ORF">SAMN04489834_1380</name>
</gene>
<reference evidence="3" key="1">
    <citation type="submission" date="2016-10" db="EMBL/GenBank/DDBJ databases">
        <authorList>
            <person name="Varghese N."/>
            <person name="Submissions S."/>
        </authorList>
    </citation>
    <scope>NUCLEOTIDE SEQUENCE [LARGE SCALE GENOMIC DNA]</scope>
    <source>
        <strain evidence="3">DSM 21772</strain>
    </source>
</reference>
<name>A0A1H1RR96_9MICO</name>
<organism evidence="2 3">
    <name type="scientific">Microterricola viridarii</name>
    <dbReference type="NCBI Taxonomy" id="412690"/>
    <lineage>
        <taxon>Bacteria</taxon>
        <taxon>Bacillati</taxon>
        <taxon>Actinomycetota</taxon>
        <taxon>Actinomycetes</taxon>
        <taxon>Micrococcales</taxon>
        <taxon>Microbacteriaceae</taxon>
        <taxon>Microterricola</taxon>
    </lineage>
</organism>
<dbReference type="Proteomes" id="UP000181956">
    <property type="component" value="Chromosome I"/>
</dbReference>
<feature type="region of interest" description="Disordered" evidence="1">
    <location>
        <begin position="76"/>
        <end position="99"/>
    </location>
</feature>
<evidence type="ECO:0000313" key="3">
    <source>
        <dbReference type="Proteomes" id="UP000181956"/>
    </source>
</evidence>
<dbReference type="AlphaFoldDB" id="A0A1H1RR96"/>
<evidence type="ECO:0000256" key="1">
    <source>
        <dbReference type="SAM" id="MobiDB-lite"/>
    </source>
</evidence>
<accession>A0A1H1RR96</accession>
<feature type="compositionally biased region" description="Low complexity" evidence="1">
    <location>
        <begin position="44"/>
        <end position="55"/>
    </location>
</feature>
<protein>
    <submittedName>
        <fullName evidence="2">Uncharacterized protein</fullName>
    </submittedName>
</protein>
<sequence>MTGGVGFGRWRSLEPTGKALARQPRPPGAPAGCARRPRPPGAPVPATVPVAAPGRAGLGGRRTIGRQLQAGFGLPIRRLPPKRMPRRTPRDGRVGFGRWRSLEPTGKAFARHPRPPGALVPAPVAVSRPRPAAPVWEAEGRSGGSFRPASASRSAVCLPIGCHGGRLVTGGVGFGRWRSLEPTGEVLTLPRANGRGPGAPSSQRERAGRSLEPTGEGRALPRADGRGSWSASRRG</sequence>
<evidence type="ECO:0000313" key="2">
    <source>
        <dbReference type="EMBL" id="SDS38267.1"/>
    </source>
</evidence>
<feature type="region of interest" description="Disordered" evidence="1">
    <location>
        <begin position="185"/>
        <end position="235"/>
    </location>
</feature>
<keyword evidence="3" id="KW-1185">Reference proteome</keyword>
<dbReference type="EMBL" id="LT629742">
    <property type="protein sequence ID" value="SDS38267.1"/>
    <property type="molecule type" value="Genomic_DNA"/>
</dbReference>